<comment type="caution">
    <text evidence="1">The sequence shown here is derived from an EMBL/GenBank/DDBJ whole genome shotgun (WGS) entry which is preliminary data.</text>
</comment>
<organism evidence="1 2">
    <name type="scientific">Photobacterium leiognathi subsp. mandapamensis</name>
    <name type="common">Photobacterium mandapamensis</name>
    <dbReference type="NCBI Taxonomy" id="48408"/>
    <lineage>
        <taxon>Bacteria</taxon>
        <taxon>Pseudomonadati</taxon>
        <taxon>Pseudomonadota</taxon>
        <taxon>Gammaproteobacteria</taxon>
        <taxon>Vibrionales</taxon>
        <taxon>Vibrionaceae</taxon>
        <taxon>Photobacterium</taxon>
    </lineage>
</organism>
<dbReference type="GeneID" id="99742752"/>
<evidence type="ECO:0000313" key="2">
    <source>
        <dbReference type="Proteomes" id="UP000240530"/>
    </source>
</evidence>
<dbReference type="RefSeq" id="WP_008989514.1">
    <property type="nucleotide sequence ID" value="NZ_CP131574.1"/>
</dbReference>
<protein>
    <submittedName>
        <fullName evidence="1">Uncharacterized protein</fullName>
    </submittedName>
</protein>
<gene>
    <name evidence="1" type="ORF">C0W93_17540</name>
</gene>
<dbReference type="EMBL" id="PYNS01000025">
    <property type="protein sequence ID" value="PSV08830.1"/>
    <property type="molecule type" value="Genomic_DNA"/>
</dbReference>
<dbReference type="Proteomes" id="UP000240530">
    <property type="component" value="Unassembled WGS sequence"/>
</dbReference>
<dbReference type="AlphaFoldDB" id="A0A0M9F8F2"/>
<evidence type="ECO:0000313" key="1">
    <source>
        <dbReference type="EMBL" id="PSV08830.1"/>
    </source>
</evidence>
<proteinExistence type="predicted"/>
<accession>A0A0M9F8F2</accession>
<name>A0A0M9F8F2_PHOLD</name>
<dbReference type="OrthoDB" id="5817515at2"/>
<reference evidence="1 2" key="1">
    <citation type="submission" date="2018-03" db="EMBL/GenBank/DDBJ databases">
        <title>Whole genome sequencing of Histamine producing bacteria.</title>
        <authorList>
            <person name="Butler K."/>
        </authorList>
    </citation>
    <scope>NUCLEOTIDE SEQUENCE [LARGE SCALE GENOMIC DNA]</scope>
    <source>
        <strain evidence="1 2">Res.4.1</strain>
    </source>
</reference>
<sequence>MEDKTLIADTHSILDAFIENGLHKKYPIYCQFPHCQSLLDKHQYDEEFDIEFNDGYRHQNEK</sequence>